<evidence type="ECO:0008006" key="3">
    <source>
        <dbReference type="Google" id="ProtNLM"/>
    </source>
</evidence>
<comment type="caution">
    <text evidence="1">The sequence shown here is derived from an EMBL/GenBank/DDBJ whole genome shotgun (WGS) entry which is preliminary data.</text>
</comment>
<accession>A0A7J8NTU1</accession>
<evidence type="ECO:0000313" key="1">
    <source>
        <dbReference type="EMBL" id="MBA0580435.1"/>
    </source>
</evidence>
<sequence length="145" mass="16167">MVTKNGDWNLDFFYLWLSKDIIQQIVGISPPQLNFNFERIRRGLGTDIACGTCDHNYDSVLHVITASLCWAKQYVSVSGSHGTKFSISNFVLVSLDGWVYLNTDGLVKSVDMFAAAGGFLQDNNGNWIVGFTRYLGNCEVIDSEL</sequence>
<dbReference type="Proteomes" id="UP000593578">
    <property type="component" value="Unassembled WGS sequence"/>
</dbReference>
<protein>
    <recommendedName>
        <fullName evidence="3">RNase H type-1 domain-containing protein</fullName>
    </recommendedName>
</protein>
<proteinExistence type="predicted"/>
<name>A0A7J8NTU1_GOSRA</name>
<organism evidence="1 2">
    <name type="scientific">Gossypium raimondii</name>
    <name type="common">Peruvian cotton</name>
    <name type="synonym">Gossypium klotzschianum subsp. raimondii</name>
    <dbReference type="NCBI Taxonomy" id="29730"/>
    <lineage>
        <taxon>Eukaryota</taxon>
        <taxon>Viridiplantae</taxon>
        <taxon>Streptophyta</taxon>
        <taxon>Embryophyta</taxon>
        <taxon>Tracheophyta</taxon>
        <taxon>Spermatophyta</taxon>
        <taxon>Magnoliopsida</taxon>
        <taxon>eudicotyledons</taxon>
        <taxon>Gunneridae</taxon>
        <taxon>Pentapetalae</taxon>
        <taxon>rosids</taxon>
        <taxon>malvids</taxon>
        <taxon>Malvales</taxon>
        <taxon>Malvaceae</taxon>
        <taxon>Malvoideae</taxon>
        <taxon>Gossypium</taxon>
    </lineage>
</organism>
<gene>
    <name evidence="1" type="ORF">Gorai_022651</name>
</gene>
<evidence type="ECO:0000313" key="2">
    <source>
        <dbReference type="Proteomes" id="UP000593578"/>
    </source>
</evidence>
<dbReference type="EMBL" id="JABEZZ010000002">
    <property type="protein sequence ID" value="MBA0580435.1"/>
    <property type="molecule type" value="Genomic_DNA"/>
</dbReference>
<reference evidence="1 2" key="1">
    <citation type="journal article" date="2019" name="Genome Biol. Evol.">
        <title>Insights into the evolution of the New World diploid cottons (Gossypium, subgenus Houzingenia) based on genome sequencing.</title>
        <authorList>
            <person name="Grover C.E."/>
            <person name="Arick M.A. 2nd"/>
            <person name="Thrash A."/>
            <person name="Conover J.L."/>
            <person name="Sanders W.S."/>
            <person name="Peterson D.G."/>
            <person name="Frelichowski J.E."/>
            <person name="Scheffler J.A."/>
            <person name="Scheffler B.E."/>
            <person name="Wendel J.F."/>
        </authorList>
    </citation>
    <scope>NUCLEOTIDE SEQUENCE [LARGE SCALE GENOMIC DNA]</scope>
    <source>
        <strain evidence="1">8</strain>
        <tissue evidence="1">Leaf</tissue>
    </source>
</reference>
<dbReference type="AlphaFoldDB" id="A0A7J8NTU1"/>